<comment type="caution">
    <text evidence="1">The sequence shown here is derived from an EMBL/GenBank/DDBJ whole genome shotgun (WGS) entry which is preliminary data.</text>
</comment>
<gene>
    <name evidence="1" type="ORF">ABVT42_22285</name>
</gene>
<dbReference type="NCBIfam" id="TIGR01643">
    <property type="entry name" value="YD_repeat_2x"/>
    <property type="match status" value="1"/>
</dbReference>
<evidence type="ECO:0000313" key="2">
    <source>
        <dbReference type="Proteomes" id="UP001554427"/>
    </source>
</evidence>
<name>A0ABV3MVH9_9GAMM</name>
<dbReference type="InterPro" id="IPR006530">
    <property type="entry name" value="YD"/>
</dbReference>
<accession>A0ABV3MVH9</accession>
<reference evidence="1 2" key="1">
    <citation type="submission" date="2024-06" db="EMBL/GenBank/DDBJ databases">
        <title>Aliikangiella maris sp. nov., sp. nov., a phycosphere bacterium isolated from seawater and ecosystem role in Phaeocystis globosa blooms.</title>
        <authorList>
            <person name="Li F."/>
        </authorList>
    </citation>
    <scope>NUCLEOTIDE SEQUENCE [LARGE SCALE GENOMIC DNA]</scope>
    <source>
        <strain evidence="1 2">GXAS 306</strain>
    </source>
</reference>
<dbReference type="Proteomes" id="UP001554427">
    <property type="component" value="Unassembled WGS sequence"/>
</dbReference>
<proteinExistence type="predicted"/>
<sequence>MHFNCWLSLYQYNQLGYLTQILDGEHRVQQFKRDALGRLLEKTSLN</sequence>
<keyword evidence="2" id="KW-1185">Reference proteome</keyword>
<organism evidence="1 2">
    <name type="scientific">Aliikangiella maris</name>
    <dbReference type="NCBI Taxonomy" id="3162458"/>
    <lineage>
        <taxon>Bacteria</taxon>
        <taxon>Pseudomonadati</taxon>
        <taxon>Pseudomonadota</taxon>
        <taxon>Gammaproteobacteria</taxon>
        <taxon>Oceanospirillales</taxon>
        <taxon>Pleioneaceae</taxon>
        <taxon>Aliikangiella</taxon>
    </lineage>
</organism>
<protein>
    <submittedName>
        <fullName evidence="1">Uncharacterized protein</fullName>
    </submittedName>
</protein>
<dbReference type="EMBL" id="JBFDAH010000102">
    <property type="protein sequence ID" value="MEW4368201.1"/>
    <property type="molecule type" value="Genomic_DNA"/>
</dbReference>
<feature type="non-terminal residue" evidence="1">
    <location>
        <position position="46"/>
    </location>
</feature>
<evidence type="ECO:0000313" key="1">
    <source>
        <dbReference type="EMBL" id="MEW4368201.1"/>
    </source>
</evidence>